<name>A0A1D1Y4W1_9ARAE</name>
<evidence type="ECO:0000256" key="1">
    <source>
        <dbReference type="SAM" id="MobiDB-lite"/>
    </source>
</evidence>
<feature type="transmembrane region" description="Helical" evidence="2">
    <location>
        <begin position="26"/>
        <end position="48"/>
    </location>
</feature>
<feature type="compositionally biased region" description="Basic and acidic residues" evidence="1">
    <location>
        <begin position="269"/>
        <end position="279"/>
    </location>
</feature>
<feature type="region of interest" description="Disordered" evidence="1">
    <location>
        <begin position="268"/>
        <end position="337"/>
    </location>
</feature>
<evidence type="ECO:0000256" key="2">
    <source>
        <dbReference type="SAM" id="Phobius"/>
    </source>
</evidence>
<sequence length="337" mass="38965">MADKSGCFTKKYYSHFCFCLPVKSGALIITIVWMITGVALTAVFLDIYFKNKVDNIFGHVHNLSIVLAILSLIITMLAGYGLSVLFFRKSPDRIRLYTHLSWFYMVFVWIVVSIGTLIAFLTKRNNFVNYCLNNIATEDMCKQFATKSILRLAVGISITTICNIYFATILQVCHNRLCQNYPELIRKRSQRQTPRRPIKNDKQKVVSSLWSGRHFWEKKLFDIDSDSNGLNKSNRSGITDEETDGNYIISEADVSEAGDAFETYKMTRIKSDQETRENNEDNEDEDNEEEDNEDEDSEDEDNEDEANSQTQQDTDSTIVQDPDPYVYSNLFQYRYKK</sequence>
<accession>A0A1D1Y4W1</accession>
<feature type="transmembrane region" description="Helical" evidence="2">
    <location>
        <begin position="149"/>
        <end position="170"/>
    </location>
</feature>
<feature type="region of interest" description="Disordered" evidence="1">
    <location>
        <begin position="227"/>
        <end position="251"/>
    </location>
</feature>
<gene>
    <name evidence="3" type="ORF">g.33720</name>
</gene>
<feature type="transmembrane region" description="Helical" evidence="2">
    <location>
        <begin position="60"/>
        <end position="82"/>
    </location>
</feature>
<feature type="compositionally biased region" description="Polar residues" evidence="1">
    <location>
        <begin position="307"/>
        <end position="319"/>
    </location>
</feature>
<dbReference type="EMBL" id="GDJX01018236">
    <property type="protein sequence ID" value="JAT49700.1"/>
    <property type="molecule type" value="Transcribed_RNA"/>
</dbReference>
<organism evidence="3">
    <name type="scientific">Anthurium amnicola</name>
    <dbReference type="NCBI Taxonomy" id="1678845"/>
    <lineage>
        <taxon>Eukaryota</taxon>
        <taxon>Viridiplantae</taxon>
        <taxon>Streptophyta</taxon>
        <taxon>Embryophyta</taxon>
        <taxon>Tracheophyta</taxon>
        <taxon>Spermatophyta</taxon>
        <taxon>Magnoliopsida</taxon>
        <taxon>Liliopsida</taxon>
        <taxon>Araceae</taxon>
        <taxon>Pothoideae</taxon>
        <taxon>Potheae</taxon>
        <taxon>Anthurium</taxon>
    </lineage>
</organism>
<feature type="compositionally biased region" description="Polar residues" evidence="1">
    <location>
        <begin position="227"/>
        <end position="237"/>
    </location>
</feature>
<evidence type="ECO:0000313" key="3">
    <source>
        <dbReference type="EMBL" id="JAT49700.1"/>
    </source>
</evidence>
<dbReference type="AlphaFoldDB" id="A0A1D1Y4W1"/>
<keyword evidence="2" id="KW-1133">Transmembrane helix</keyword>
<proteinExistence type="predicted"/>
<feature type="transmembrane region" description="Helical" evidence="2">
    <location>
        <begin position="102"/>
        <end position="121"/>
    </location>
</feature>
<protein>
    <submittedName>
        <fullName evidence="3">Uncharacterized protein</fullName>
    </submittedName>
</protein>
<feature type="compositionally biased region" description="Acidic residues" evidence="1">
    <location>
        <begin position="280"/>
        <end position="306"/>
    </location>
</feature>
<reference evidence="3" key="1">
    <citation type="submission" date="2015-07" db="EMBL/GenBank/DDBJ databases">
        <title>Transcriptome Assembly of Anthurium amnicola.</title>
        <authorList>
            <person name="Suzuki J."/>
        </authorList>
    </citation>
    <scope>NUCLEOTIDE SEQUENCE</scope>
</reference>
<dbReference type="InterPro" id="IPR016024">
    <property type="entry name" value="ARM-type_fold"/>
</dbReference>
<keyword evidence="2" id="KW-0472">Membrane</keyword>
<dbReference type="SUPFAM" id="SSF48371">
    <property type="entry name" value="ARM repeat"/>
    <property type="match status" value="1"/>
</dbReference>
<keyword evidence="2" id="KW-0812">Transmembrane</keyword>